<dbReference type="InterPro" id="IPR045344">
    <property type="entry name" value="C-JID"/>
</dbReference>
<evidence type="ECO:0000256" key="4">
    <source>
        <dbReference type="ARBA" id="ARBA00022614"/>
    </source>
</evidence>
<dbReference type="InterPro" id="IPR012334">
    <property type="entry name" value="Pectin_lyas_fold"/>
</dbReference>
<dbReference type="Pfam" id="PF01095">
    <property type="entry name" value="Pectinesterase"/>
    <property type="match status" value="1"/>
</dbReference>
<evidence type="ECO:0000259" key="10">
    <source>
        <dbReference type="Pfam" id="PF01095"/>
    </source>
</evidence>
<feature type="domain" description="Pectinesterase catalytic" evidence="10">
    <location>
        <begin position="125"/>
        <end position="220"/>
    </location>
</feature>
<evidence type="ECO:0000259" key="11">
    <source>
        <dbReference type="Pfam" id="PF20160"/>
    </source>
</evidence>
<evidence type="ECO:0000313" key="12">
    <source>
        <dbReference type="EMBL" id="THF95359.1"/>
    </source>
</evidence>
<keyword evidence="9" id="KW-0732">Signal</keyword>
<dbReference type="SUPFAM" id="SSF51126">
    <property type="entry name" value="Pectin lyase-like"/>
    <property type="match status" value="1"/>
</dbReference>
<dbReference type="AlphaFoldDB" id="A0A4S4CZM7"/>
<comment type="pathway">
    <text evidence="1">Glycan metabolism; pectin degradation; 2-dehydro-3-deoxy-D-gluconate from pectin: step 1/5.</text>
</comment>
<dbReference type="InterPro" id="IPR000070">
    <property type="entry name" value="Pectinesterase_cat"/>
</dbReference>
<dbReference type="UniPathway" id="UPA00545">
    <property type="reaction ID" value="UER00823"/>
</dbReference>
<gene>
    <name evidence="12" type="ORF">TEA_023954</name>
</gene>
<keyword evidence="6" id="KW-0378">Hydrolase</keyword>
<dbReference type="GO" id="GO:0030599">
    <property type="term" value="F:pectinesterase activity"/>
    <property type="evidence" value="ECO:0007669"/>
    <property type="project" value="UniProtKB-EC"/>
</dbReference>
<evidence type="ECO:0000256" key="3">
    <source>
        <dbReference type="ARBA" id="ARBA00013229"/>
    </source>
</evidence>
<name>A0A4S4CZM7_CAMSN</name>
<evidence type="ECO:0000256" key="5">
    <source>
        <dbReference type="ARBA" id="ARBA00022737"/>
    </source>
</evidence>
<dbReference type="PANTHER" id="PTHR31321:SF31">
    <property type="entry name" value="PECTINESTERASE QRT1"/>
    <property type="match status" value="1"/>
</dbReference>
<dbReference type="STRING" id="542762.A0A4S4CZM7"/>
<keyword evidence="13" id="KW-1185">Reference proteome</keyword>
<evidence type="ECO:0000313" key="13">
    <source>
        <dbReference type="Proteomes" id="UP000306102"/>
    </source>
</evidence>
<comment type="similarity">
    <text evidence="2">Belongs to the pectinesterase family.</text>
</comment>
<feature type="domain" description="C-JID" evidence="11">
    <location>
        <begin position="298"/>
        <end position="341"/>
    </location>
</feature>
<evidence type="ECO:0000256" key="1">
    <source>
        <dbReference type="ARBA" id="ARBA00005184"/>
    </source>
</evidence>
<evidence type="ECO:0000256" key="8">
    <source>
        <dbReference type="ARBA" id="ARBA00047928"/>
    </source>
</evidence>
<proteinExistence type="inferred from homology"/>
<organism evidence="12 13">
    <name type="scientific">Camellia sinensis var. sinensis</name>
    <name type="common">China tea</name>
    <dbReference type="NCBI Taxonomy" id="542762"/>
    <lineage>
        <taxon>Eukaryota</taxon>
        <taxon>Viridiplantae</taxon>
        <taxon>Streptophyta</taxon>
        <taxon>Embryophyta</taxon>
        <taxon>Tracheophyta</taxon>
        <taxon>Spermatophyta</taxon>
        <taxon>Magnoliopsida</taxon>
        <taxon>eudicotyledons</taxon>
        <taxon>Gunneridae</taxon>
        <taxon>Pentapetalae</taxon>
        <taxon>asterids</taxon>
        <taxon>Ericales</taxon>
        <taxon>Theaceae</taxon>
        <taxon>Camellia</taxon>
    </lineage>
</organism>
<feature type="chain" id="PRO_5021014956" description="pectinesterase" evidence="9">
    <location>
        <begin position="22"/>
        <end position="372"/>
    </location>
</feature>
<keyword evidence="5" id="KW-0677">Repeat</keyword>
<dbReference type="PANTHER" id="PTHR31321">
    <property type="entry name" value="ACYL-COA THIOESTER HYDROLASE YBHC-RELATED"/>
    <property type="match status" value="1"/>
</dbReference>
<keyword evidence="4" id="KW-0433">Leucine-rich repeat</keyword>
<evidence type="ECO:0000256" key="2">
    <source>
        <dbReference type="ARBA" id="ARBA00008891"/>
    </source>
</evidence>
<protein>
    <recommendedName>
        <fullName evidence="3">pectinesterase</fullName>
        <ecNumber evidence="3">3.1.1.11</ecNumber>
    </recommendedName>
</protein>
<comment type="catalytic activity">
    <reaction evidence="8">
        <text>[(1-&gt;4)-alpha-D-galacturonosyl methyl ester](n) + n H2O = [(1-&gt;4)-alpha-D-galacturonosyl](n) + n methanol + n H(+)</text>
        <dbReference type="Rhea" id="RHEA:22380"/>
        <dbReference type="Rhea" id="RHEA-COMP:14570"/>
        <dbReference type="Rhea" id="RHEA-COMP:14573"/>
        <dbReference type="ChEBI" id="CHEBI:15377"/>
        <dbReference type="ChEBI" id="CHEBI:15378"/>
        <dbReference type="ChEBI" id="CHEBI:17790"/>
        <dbReference type="ChEBI" id="CHEBI:140522"/>
        <dbReference type="ChEBI" id="CHEBI:140523"/>
        <dbReference type="EC" id="3.1.1.11"/>
    </reaction>
</comment>
<evidence type="ECO:0000256" key="6">
    <source>
        <dbReference type="ARBA" id="ARBA00022801"/>
    </source>
</evidence>
<evidence type="ECO:0000256" key="9">
    <source>
        <dbReference type="SAM" id="SignalP"/>
    </source>
</evidence>
<dbReference type="Pfam" id="PF20160">
    <property type="entry name" value="C-JID"/>
    <property type="match status" value="1"/>
</dbReference>
<dbReference type="EC" id="3.1.1.11" evidence="3"/>
<reference evidence="12 13" key="1">
    <citation type="journal article" date="2018" name="Proc. Natl. Acad. Sci. U.S.A.">
        <title>Draft genome sequence of Camellia sinensis var. sinensis provides insights into the evolution of the tea genome and tea quality.</title>
        <authorList>
            <person name="Wei C."/>
            <person name="Yang H."/>
            <person name="Wang S."/>
            <person name="Zhao J."/>
            <person name="Liu C."/>
            <person name="Gao L."/>
            <person name="Xia E."/>
            <person name="Lu Y."/>
            <person name="Tai Y."/>
            <person name="She G."/>
            <person name="Sun J."/>
            <person name="Cao H."/>
            <person name="Tong W."/>
            <person name="Gao Q."/>
            <person name="Li Y."/>
            <person name="Deng W."/>
            <person name="Jiang X."/>
            <person name="Wang W."/>
            <person name="Chen Q."/>
            <person name="Zhang S."/>
            <person name="Li H."/>
            <person name="Wu J."/>
            <person name="Wang P."/>
            <person name="Li P."/>
            <person name="Shi C."/>
            <person name="Zheng F."/>
            <person name="Jian J."/>
            <person name="Huang B."/>
            <person name="Shan D."/>
            <person name="Shi M."/>
            <person name="Fang C."/>
            <person name="Yue Y."/>
            <person name="Li F."/>
            <person name="Li D."/>
            <person name="Wei S."/>
            <person name="Han B."/>
            <person name="Jiang C."/>
            <person name="Yin Y."/>
            <person name="Xia T."/>
            <person name="Zhang Z."/>
            <person name="Bennetzen J.L."/>
            <person name="Zhao S."/>
            <person name="Wan X."/>
        </authorList>
    </citation>
    <scope>NUCLEOTIDE SEQUENCE [LARGE SCALE GENOMIC DNA]</scope>
    <source>
        <strain evidence="13">cv. Shuchazao</strain>
        <tissue evidence="12">Leaf</tissue>
    </source>
</reference>
<dbReference type="InterPro" id="IPR011050">
    <property type="entry name" value="Pectin_lyase_fold/virulence"/>
</dbReference>
<dbReference type="Proteomes" id="UP000306102">
    <property type="component" value="Unassembled WGS sequence"/>
</dbReference>
<keyword evidence="7" id="KW-0063">Aspartyl esterase</keyword>
<dbReference type="GO" id="GO:0045490">
    <property type="term" value="P:pectin catabolic process"/>
    <property type="evidence" value="ECO:0007669"/>
    <property type="project" value="UniProtKB-UniPathway"/>
</dbReference>
<dbReference type="Gene3D" id="2.160.20.10">
    <property type="entry name" value="Single-stranded right-handed beta-helix, Pectin lyase-like"/>
    <property type="match status" value="2"/>
</dbReference>
<evidence type="ECO:0000256" key="7">
    <source>
        <dbReference type="ARBA" id="ARBA00023085"/>
    </source>
</evidence>
<feature type="signal peptide" evidence="9">
    <location>
        <begin position="1"/>
        <end position="21"/>
    </location>
</feature>
<dbReference type="EMBL" id="SDRB02013278">
    <property type="protein sequence ID" value="THF95359.1"/>
    <property type="molecule type" value="Genomic_DNA"/>
</dbReference>
<comment type="caution">
    <text evidence="12">The sequence shown here is derived from an EMBL/GenBank/DDBJ whole genome shotgun (WGS) entry which is preliminary data.</text>
</comment>
<dbReference type="GO" id="GO:0042545">
    <property type="term" value="P:cell wall modification"/>
    <property type="evidence" value="ECO:0007669"/>
    <property type="project" value="InterPro"/>
</dbReference>
<accession>A0A4S4CZM7</accession>
<sequence length="372" mass="41686">MGSLVAGFLVLFLGSIEVGSGKSQAYTMNYITWEDMKVDLQKERLDLNEEQNQSRVIVVDQNSKGDSVTVQGAVDMVPLLNSQRVKVYIHPGIYRAYGMQAVALRLAADKAMLYKVRDCVLHSTAERFGAIAAHHRDSQYDDTWFSFVNCTINGSGIVYLGRAWGNYSRVIYSYYDIDNIITPSGWSDWNQPSRQKTAMFGEYHCRGRGADRRNIVPWSKSLNYEEGTKKVEGIVVEYLDLRSRDPKDIGLKELNIVTKVLKSGCGRHNGGGGAVAVAGCKGRSVTVARYFEYAEFIFPGSEIPEWFSHQSRGCSVSFVLPPHWYNDRFLGFVFAVVGIKNKSKCCKCYYSIVIGNICSRVSELKTILFGAN</sequence>